<dbReference type="Gene3D" id="2.60.40.10">
    <property type="entry name" value="Immunoglobulins"/>
    <property type="match status" value="1"/>
</dbReference>
<feature type="domain" description="Secretion system C-terminal sorting" evidence="3">
    <location>
        <begin position="1762"/>
        <end position="1833"/>
    </location>
</feature>
<dbReference type="InterPro" id="IPR013783">
    <property type="entry name" value="Ig-like_fold"/>
</dbReference>
<keyword evidence="2" id="KW-0732">Signal</keyword>
<reference evidence="4 5" key="1">
    <citation type="submission" date="2018-11" db="EMBL/GenBank/DDBJ databases">
        <title>Draft genome sequence of Ferruginibacter sp. BO-59.</title>
        <authorList>
            <person name="Im W.T."/>
        </authorList>
    </citation>
    <scope>NUCLEOTIDE SEQUENCE [LARGE SCALE GENOMIC DNA]</scope>
    <source>
        <strain evidence="4 5">BO-59</strain>
    </source>
</reference>
<organism evidence="4 5">
    <name type="scientific">Hanamia caeni</name>
    <dbReference type="NCBI Taxonomy" id="2294116"/>
    <lineage>
        <taxon>Bacteria</taxon>
        <taxon>Pseudomonadati</taxon>
        <taxon>Bacteroidota</taxon>
        <taxon>Chitinophagia</taxon>
        <taxon>Chitinophagales</taxon>
        <taxon>Chitinophagaceae</taxon>
        <taxon>Hanamia</taxon>
    </lineage>
</organism>
<evidence type="ECO:0000259" key="3">
    <source>
        <dbReference type="Pfam" id="PF18962"/>
    </source>
</evidence>
<sequence>MFMKTNKFFNKVSIVFTGLLLMSASVVNATTYYSYGNRDATNRNYWWTGTNGTGLHPAAFTNSADVFIVQSGHIYTAAASWTVAGSVQISGTLKITVAGTVKFGGSLTVASVGTLQQNNNYDNASTILEVDGDLSIAGTYSYTGYSPAVWMNGSGTRYINTGSTSLCKLLFRTGNFYANGTVTVNEDFYAMWNQVGGSFHTNGQIVNANWGVVVSGGTFYVDGGTLTVGSTVGGMLIGRTSTLDGDLQVSSGTINISGGGIYLGTSGATPKGTCTLSGGNINVAILDLGQNSTFTQSGGTNTINGSLNLNYSSSTYKQTATSALSIAGNFLNNGVYNTTGAGIASLNINGSLTNNGTFTTTSTSTVTFDRSGNSEITGSASTTFYNLVLNKSSSGITLTNNSSAKAFSVSNDLTVTTGNLILAATDNNYNFEKNVTVSPNATLTHSVDWDAAGKNISIGGNLEVTGIFNPTVRSHVQLNGLGPHTIQTGTNPASTLSILTMNNGDFTASGPLKTNQEAWIMFGANGTFTTNGKDVTFGSLVMNKGTFNVTIGGTLTVNGSTQVDYGSGAAMNISAGTVNLNGSLTIGSLGSITCSNAPQINITGNWTNSGAFTPAGSTVTFKGTGNQQIGGTTSNNFNNLTINPSAGVTVSSVSNNIVMNGNLTVSTGIFDLTTFTCNRTTLGGIFSLASGTLLKAAGANNFPQSFSTNTLNVNSTVEYYGTIAQSVSPVTYGSLTVSNNSTKTATGVVNIAGNLNINSSAVFAGATYAHTIAGNWYNNVSASGYSAGTSTFTFNGSSAQTIGGTAPTTFNKLTVNNTSGVSISQDQTVNSTLTLSAGRLNVGTKIFTFGPSAAAVAGSFSAATMIVADGGGEVRKNYSATGSYFFPVGDITGTAEYSPITLNYTSGSFAAGAYSGVKVTNARSPYNTSSTDFLKRYWTISNSGITAPSFTANAKYVAADIAGTESNISSAKYAGTATWVRYGIISSNTVTTTSINNTGTGIIISGITNQLPTVSISSTGYCAGGSVVLNPVITNGTSSMTYAWSPSTGLSSTTIANPTATPVSSTTYTLTVTDGNGFTKSASVTLSQYPSGSWAGVVSSDWDDAANWVCGPIPTSAIDVTIPSGLSFYPVINAGTDYARNITIQSGASLTVAGGKLKISGTVSNSGTLNAASGTIEMNGASAQSISGSMFLNKTIQNLIVSNTGSGLSVSSISNDTLKITGAITFGSATATLNTGDNITLVSNSLGTARIGTVGIGNTITGKVIVERYINTGTGAGQHGKSWQFLSAPTYGQTIKESWMENGNIPGNYGTTISGPAGTAAGFDMYSVAPSMKYFDPSTGNWKGVGSANAIISNTGGYMVFIRGDRTITTTAQAANLTILRSKGTLFTGTQLPVTVKAGQFQSVGNPYASPIDFALITKDANVDNAFYVYDPYLYGTYGVGGYQTLSSVNNWKPVPGGTSAYPVNVLSSVIQSGQAFFVHSNSSTDGNLTITEGSKSATGRPGHSNREATGTTNEDRQFLRASLVTSAGLMADGNVAAFDNSFRNAIDGNDVVKLTNSGENFGIKSAGKILSIEAKSQVSAGDTIFYNLTNLSKTAYKLIFAPEHMEATGIQGILTDKYLKTETAVSLSDSTIIEVAITSDAGSSAADRFKVVFRQMATLPVSITSVTAINKNADNIISWTVANESGIKQYEVEKSVDAAHFSQVAIAQAANQPKGNYTAVDQNATKGTNYYRIKIISMDGKASYSSIVKVSNESKPGAITVYPNPITGNVIHLQLHNQATGKYQIKLYNTGGQVLFSKDIQHTESSNSEDIKCDNLPNGVYQLIINTPAGKTENIQVIK</sequence>
<accession>A0A3M9N9J9</accession>
<evidence type="ECO:0000313" key="4">
    <source>
        <dbReference type="EMBL" id="RNI34007.1"/>
    </source>
</evidence>
<keyword evidence="5" id="KW-1185">Reference proteome</keyword>
<evidence type="ECO:0000256" key="2">
    <source>
        <dbReference type="SAM" id="SignalP"/>
    </source>
</evidence>
<protein>
    <submittedName>
        <fullName evidence="4">T9SS C-terminal target domain-containing protein</fullName>
    </submittedName>
</protein>
<comment type="caution">
    <text evidence="4">The sequence shown here is derived from an EMBL/GenBank/DDBJ whole genome shotgun (WGS) entry which is preliminary data.</text>
</comment>
<name>A0A3M9N9J9_9BACT</name>
<feature type="chain" id="PRO_5018254599" evidence="2">
    <location>
        <begin position="30"/>
        <end position="1840"/>
    </location>
</feature>
<feature type="region of interest" description="Disordered" evidence="1">
    <location>
        <begin position="1492"/>
        <end position="1515"/>
    </location>
</feature>
<evidence type="ECO:0000256" key="1">
    <source>
        <dbReference type="SAM" id="MobiDB-lite"/>
    </source>
</evidence>
<dbReference type="Pfam" id="PF18962">
    <property type="entry name" value="Por_Secre_tail"/>
    <property type="match status" value="1"/>
</dbReference>
<dbReference type="NCBIfam" id="TIGR04183">
    <property type="entry name" value="Por_Secre_tail"/>
    <property type="match status" value="1"/>
</dbReference>
<proteinExistence type="predicted"/>
<dbReference type="EMBL" id="RJJR01000015">
    <property type="protein sequence ID" value="RNI34007.1"/>
    <property type="molecule type" value="Genomic_DNA"/>
</dbReference>
<dbReference type="Proteomes" id="UP000267223">
    <property type="component" value="Unassembled WGS sequence"/>
</dbReference>
<feature type="signal peptide" evidence="2">
    <location>
        <begin position="1"/>
        <end position="29"/>
    </location>
</feature>
<dbReference type="InterPro" id="IPR026444">
    <property type="entry name" value="Secre_tail"/>
</dbReference>
<evidence type="ECO:0000313" key="5">
    <source>
        <dbReference type="Proteomes" id="UP000267223"/>
    </source>
</evidence>
<gene>
    <name evidence="4" type="ORF">EFY79_16995</name>
</gene>